<comment type="subcellular location">
    <subcellularLocation>
        <location evidence="1">Nucleus</location>
    </subcellularLocation>
</comment>
<evidence type="ECO:0000256" key="4">
    <source>
        <dbReference type="ARBA" id="ARBA00023163"/>
    </source>
</evidence>
<accession>A0AAN9Y753</accession>
<sequence length="632" mass="71062">MEMLTSGEYSLTKKTVVHERKSILFVKLTDSAQRALSNYLRSLSSCETPLIEFNNDEGRLLIPSGGNGGSDGVEPYMAQFKFDVISNDTMQGKQGRFECVQHRRGSRQLLKYGHFTQRLRIHANEDVYETTKNRMAAIEQQQRKNCTVQLDWNSTTKGSGVNRKLKLQSKGCAGGRGDEQPLAAKSTLRLETSNMIRSKSRPVNNAPPKKINPAACLIRKPLKERIVHLLAVRPYKRPELEAALKRDGLRECDRPHIVDTLMSVSTFRDNTYHLSKHAWNDVQEDWLFYTEHERQQIKKNKLQNLTSPSSSSDSGVSVTSNHSPNNNNNQTVAAGGPAGHGSPPQSYKRPGYFNGVDGFQTKRQRISHFVKQEPPGRSQLPGHPQPAGGHHQEERPGDDFHKAGAAAKCEFKPTPAKKSAAAAVVAAAASSSPEGRYSPRKELPMTPPGCSLSSSDVFASANSLCNGLLLDDEPKVYQGECERSPPTSVQMALGSAADATVTSTTAICDLNSRSECLEKPKYMKDYVTITNTEQRSRYKADFSQIFQEYERVHKEVDRVRNLFAQLGEKLKEHKKGSRGYAKVENDIKTKYYDLKRNRNFQDAKRRYEYLHEKLSHIKNLVNEYDDKARRQM</sequence>
<dbReference type="InterPro" id="IPR036390">
    <property type="entry name" value="WH_DNA-bd_sf"/>
</dbReference>
<dbReference type="SUPFAM" id="SSF46785">
    <property type="entry name" value="Winged helix' DNA-binding domain"/>
    <property type="match status" value="1"/>
</dbReference>
<protein>
    <recommendedName>
        <fullName evidence="8">OCEL domain-containing protein</fullName>
    </recommendedName>
</protein>
<dbReference type="GO" id="GO:0042795">
    <property type="term" value="P:snRNA transcription by RNA polymerase II"/>
    <property type="evidence" value="ECO:0007669"/>
    <property type="project" value="TreeGrafter"/>
</dbReference>
<evidence type="ECO:0000256" key="7">
    <source>
        <dbReference type="SAM" id="MobiDB-lite"/>
    </source>
</evidence>
<evidence type="ECO:0000256" key="2">
    <source>
        <dbReference type="ARBA" id="ARBA00009171"/>
    </source>
</evidence>
<keyword evidence="4" id="KW-0804">Transcription</keyword>
<dbReference type="PROSITE" id="PS51980">
    <property type="entry name" value="OCEL"/>
    <property type="match status" value="1"/>
</dbReference>
<evidence type="ECO:0000256" key="5">
    <source>
        <dbReference type="ARBA" id="ARBA00023242"/>
    </source>
</evidence>
<evidence type="ECO:0000256" key="1">
    <source>
        <dbReference type="ARBA" id="ARBA00004123"/>
    </source>
</evidence>
<dbReference type="InterPro" id="IPR031176">
    <property type="entry name" value="ELL/occludin"/>
</dbReference>
<keyword evidence="10" id="KW-1185">Reference proteome</keyword>
<reference evidence="9 10" key="1">
    <citation type="submission" date="2024-03" db="EMBL/GenBank/DDBJ databases">
        <title>Adaptation during the transition from Ophiocordyceps entomopathogen to insect associate is accompanied by gene loss and intensified selection.</title>
        <authorList>
            <person name="Ward C.M."/>
            <person name="Onetto C.A."/>
            <person name="Borneman A.R."/>
        </authorList>
    </citation>
    <scope>NUCLEOTIDE SEQUENCE [LARGE SCALE GENOMIC DNA]</scope>
    <source>
        <strain evidence="9">AWRI1</strain>
        <tissue evidence="9">Single Adult Female</tissue>
    </source>
</reference>
<dbReference type="SUPFAM" id="SSF144292">
    <property type="entry name" value="occludin/ELL-like"/>
    <property type="match status" value="1"/>
</dbReference>
<dbReference type="Proteomes" id="UP001367676">
    <property type="component" value="Unassembled WGS sequence"/>
</dbReference>
<dbReference type="PANTHER" id="PTHR23288:SF17">
    <property type="entry name" value="RNA POLYMERASE II ELONGATION FACTOR ELL"/>
    <property type="match status" value="1"/>
</dbReference>
<evidence type="ECO:0000259" key="8">
    <source>
        <dbReference type="PROSITE" id="PS51980"/>
    </source>
</evidence>
<dbReference type="PANTHER" id="PTHR23288">
    <property type="entry name" value="OCCLUDIN AND RNA POLYMERASE II ELONGATION FACTOR ELL"/>
    <property type="match status" value="1"/>
</dbReference>
<dbReference type="InterPro" id="IPR042065">
    <property type="entry name" value="E3_ELL-like"/>
</dbReference>
<evidence type="ECO:0000256" key="6">
    <source>
        <dbReference type="PROSITE-ProRule" id="PRU01324"/>
    </source>
</evidence>
<dbReference type="InterPro" id="IPR010844">
    <property type="entry name" value="Occludin_ELL"/>
</dbReference>
<dbReference type="GO" id="GO:0032968">
    <property type="term" value="P:positive regulation of transcription elongation by RNA polymerase II"/>
    <property type="evidence" value="ECO:0007669"/>
    <property type="project" value="TreeGrafter"/>
</dbReference>
<evidence type="ECO:0000256" key="3">
    <source>
        <dbReference type="ARBA" id="ARBA00023015"/>
    </source>
</evidence>
<dbReference type="EMBL" id="JBBCAQ010000008">
    <property type="protein sequence ID" value="KAK7602478.1"/>
    <property type="molecule type" value="Genomic_DNA"/>
</dbReference>
<evidence type="ECO:0000313" key="9">
    <source>
        <dbReference type="EMBL" id="KAK7602478.1"/>
    </source>
</evidence>
<feature type="compositionally biased region" description="Basic and acidic residues" evidence="7">
    <location>
        <begin position="390"/>
        <end position="400"/>
    </location>
</feature>
<dbReference type="Pfam" id="PF07303">
    <property type="entry name" value="Occludin_ELL"/>
    <property type="match status" value="1"/>
</dbReference>
<feature type="region of interest" description="Disordered" evidence="7">
    <location>
        <begin position="372"/>
        <end position="400"/>
    </location>
</feature>
<organism evidence="9 10">
    <name type="scientific">Parthenolecanium corni</name>
    <dbReference type="NCBI Taxonomy" id="536013"/>
    <lineage>
        <taxon>Eukaryota</taxon>
        <taxon>Metazoa</taxon>
        <taxon>Ecdysozoa</taxon>
        <taxon>Arthropoda</taxon>
        <taxon>Hexapoda</taxon>
        <taxon>Insecta</taxon>
        <taxon>Pterygota</taxon>
        <taxon>Neoptera</taxon>
        <taxon>Paraneoptera</taxon>
        <taxon>Hemiptera</taxon>
        <taxon>Sternorrhyncha</taxon>
        <taxon>Coccoidea</taxon>
        <taxon>Coccidae</taxon>
        <taxon>Parthenolecanium</taxon>
    </lineage>
</organism>
<evidence type="ECO:0000313" key="10">
    <source>
        <dbReference type="Proteomes" id="UP001367676"/>
    </source>
</evidence>
<dbReference type="AlphaFoldDB" id="A0AAN9Y753"/>
<dbReference type="GO" id="GO:0006368">
    <property type="term" value="P:transcription elongation by RNA polymerase II"/>
    <property type="evidence" value="ECO:0007669"/>
    <property type="project" value="InterPro"/>
</dbReference>
<proteinExistence type="inferred from homology"/>
<dbReference type="InterPro" id="IPR019464">
    <property type="entry name" value="ELL_N"/>
</dbReference>
<dbReference type="GO" id="GO:0008023">
    <property type="term" value="C:transcription elongation factor complex"/>
    <property type="evidence" value="ECO:0007669"/>
    <property type="project" value="InterPro"/>
</dbReference>
<dbReference type="Gene3D" id="6.10.140.340">
    <property type="match status" value="1"/>
</dbReference>
<feature type="compositionally biased region" description="Low complexity" evidence="7">
    <location>
        <begin position="307"/>
        <end position="344"/>
    </location>
</feature>
<name>A0AAN9Y753_9HEMI</name>
<comment type="similarity">
    <text evidence="2 6">Belongs to the ELL/occludin family.</text>
</comment>
<feature type="region of interest" description="Disordered" evidence="7">
    <location>
        <begin position="299"/>
        <end position="357"/>
    </location>
</feature>
<keyword evidence="3" id="KW-0805">Transcription regulation</keyword>
<keyword evidence="5" id="KW-0539">Nucleus</keyword>
<gene>
    <name evidence="9" type="ORF">V9T40_008067</name>
</gene>
<dbReference type="GO" id="GO:0000987">
    <property type="term" value="F:cis-regulatory region sequence-specific DNA binding"/>
    <property type="evidence" value="ECO:0007669"/>
    <property type="project" value="TreeGrafter"/>
</dbReference>
<feature type="domain" description="OCEL" evidence="8">
    <location>
        <begin position="520"/>
        <end position="629"/>
    </location>
</feature>
<dbReference type="Pfam" id="PF10390">
    <property type="entry name" value="ELL"/>
    <property type="match status" value="1"/>
</dbReference>
<dbReference type="Gene3D" id="1.10.10.2670">
    <property type="entry name" value="E3 ubiquitin-protein ligase"/>
    <property type="match status" value="1"/>
</dbReference>
<comment type="caution">
    <text evidence="9">The sequence shown here is derived from an EMBL/GenBank/DDBJ whole genome shotgun (WGS) entry which is preliminary data.</text>
</comment>